<evidence type="ECO:0000256" key="10">
    <source>
        <dbReference type="ARBA" id="ARBA00023014"/>
    </source>
</evidence>
<evidence type="ECO:0000256" key="5">
    <source>
        <dbReference type="ARBA" id="ARBA00022485"/>
    </source>
</evidence>
<dbReference type="SUPFAM" id="SSF52141">
    <property type="entry name" value="Uracil-DNA glycosylase-like"/>
    <property type="match status" value="1"/>
</dbReference>
<organism evidence="13 14">
    <name type="scientific">Puniceispirillum marinum (strain IMCC1322)</name>
    <dbReference type="NCBI Taxonomy" id="488538"/>
    <lineage>
        <taxon>Bacteria</taxon>
        <taxon>Pseudomonadati</taxon>
        <taxon>Pseudomonadota</taxon>
        <taxon>Alphaproteobacteria</taxon>
        <taxon>Candidatus Puniceispirillales</taxon>
        <taxon>Candidatus Puniceispirillaceae</taxon>
        <taxon>Candidatus Puniceispirillum</taxon>
    </lineage>
</organism>
<evidence type="ECO:0000256" key="3">
    <source>
        <dbReference type="ARBA" id="ARBA00012030"/>
    </source>
</evidence>
<evidence type="ECO:0000256" key="1">
    <source>
        <dbReference type="ARBA" id="ARBA00001400"/>
    </source>
</evidence>
<dbReference type="InterPro" id="IPR036895">
    <property type="entry name" value="Uracil-DNA_glycosylase-like_sf"/>
</dbReference>
<evidence type="ECO:0000256" key="8">
    <source>
        <dbReference type="ARBA" id="ARBA00022801"/>
    </source>
</evidence>
<dbReference type="InterPro" id="IPR005122">
    <property type="entry name" value="Uracil-DNA_glycosylase-like"/>
</dbReference>
<dbReference type="Pfam" id="PF03167">
    <property type="entry name" value="UDG"/>
    <property type="match status" value="1"/>
</dbReference>
<sequence>MSNQSAATIQQLITQLAWQAEMGVDEAFLGAEALAMPKVKLDKYLPSSIAAAPEAIATTPDDSARHSASVMSAPKAATLSGAMPMQTPPMQTPPMQTPPMQTPPMQTPPAQISGPDAPDLAAIGSLAALKAGLLAFEGCALKHTASNLVFADGNPGARLMIIGEAPGRDEDMVGLPFVGVSGQLLDKMLASIGLDRSHVYIANLLPWRPPGNRTPTTEETAMMLPWLRRHVQLANPDYILILGGSAAKAVLDTKDGILKLRGRWQDVDFGDAITRPTLASLHPAYLLRSPAQKRLSFADMLAVNSRLSSSPSPSPSD</sequence>
<evidence type="ECO:0000313" key="14">
    <source>
        <dbReference type="Proteomes" id="UP000007460"/>
    </source>
</evidence>
<dbReference type="OrthoDB" id="5290748at2"/>
<dbReference type="HOGENOM" id="CLU_044815_1_0_5"/>
<keyword evidence="13" id="KW-0808">Transferase</keyword>
<dbReference type="Proteomes" id="UP000007460">
    <property type="component" value="Chromosome"/>
</dbReference>
<dbReference type="KEGG" id="apb:SAR116_1663"/>
<dbReference type="InterPro" id="IPR051536">
    <property type="entry name" value="UDG_Type-4/5"/>
</dbReference>
<dbReference type="SMART" id="SM00987">
    <property type="entry name" value="UreE_C"/>
    <property type="match status" value="1"/>
</dbReference>
<keyword evidence="6" id="KW-0479">Metal-binding</keyword>
<dbReference type="GO" id="GO:0006281">
    <property type="term" value="P:DNA repair"/>
    <property type="evidence" value="ECO:0007669"/>
    <property type="project" value="UniProtKB-KW"/>
</dbReference>
<dbReference type="NCBIfam" id="TIGR00758">
    <property type="entry name" value="UDG_fam4"/>
    <property type="match status" value="1"/>
</dbReference>
<dbReference type="GO" id="GO:0004844">
    <property type="term" value="F:uracil DNA N-glycosylase activity"/>
    <property type="evidence" value="ECO:0007669"/>
    <property type="project" value="UniProtKB-EC"/>
</dbReference>
<dbReference type="SMART" id="SM00986">
    <property type="entry name" value="UDG"/>
    <property type="match status" value="1"/>
</dbReference>
<keyword evidence="10" id="KW-0411">Iron-sulfur</keyword>
<proteinExistence type="inferred from homology"/>
<evidence type="ECO:0000256" key="2">
    <source>
        <dbReference type="ARBA" id="ARBA00006521"/>
    </source>
</evidence>
<dbReference type="CDD" id="cd10030">
    <property type="entry name" value="UDG-F4_TTUDGA_SPO1dp_like"/>
    <property type="match status" value="1"/>
</dbReference>
<dbReference type="EC" id="3.2.2.27" evidence="3"/>
<name>D5BUF9_PUNMI</name>
<dbReference type="eggNOG" id="COG1573">
    <property type="taxonomic scope" value="Bacteria"/>
</dbReference>
<evidence type="ECO:0000256" key="11">
    <source>
        <dbReference type="ARBA" id="ARBA00023204"/>
    </source>
</evidence>
<keyword evidence="5" id="KW-0004">4Fe-4S</keyword>
<evidence type="ECO:0000256" key="4">
    <source>
        <dbReference type="ARBA" id="ARBA00019403"/>
    </source>
</evidence>
<dbReference type="PANTHER" id="PTHR33693:SF1">
    <property type="entry name" value="TYPE-4 URACIL-DNA GLYCOSYLASE"/>
    <property type="match status" value="1"/>
</dbReference>
<dbReference type="EMBL" id="CP001751">
    <property type="protein sequence ID" value="ADE39906.1"/>
    <property type="molecule type" value="Genomic_DNA"/>
</dbReference>
<dbReference type="GO" id="GO:0016779">
    <property type="term" value="F:nucleotidyltransferase activity"/>
    <property type="evidence" value="ECO:0007669"/>
    <property type="project" value="UniProtKB-KW"/>
</dbReference>
<comment type="similarity">
    <text evidence="2">Belongs to the uracil-DNA glycosylase (UDG) superfamily. Type 4 (UDGa) family.</text>
</comment>
<dbReference type="STRING" id="488538.SAR116_1663"/>
<dbReference type="Gene3D" id="3.40.470.10">
    <property type="entry name" value="Uracil-DNA glycosylase-like domain"/>
    <property type="match status" value="1"/>
</dbReference>
<protein>
    <recommendedName>
        <fullName evidence="4">Type-4 uracil-DNA glycosylase</fullName>
        <ecNumber evidence="3">3.2.2.27</ecNumber>
    </recommendedName>
</protein>
<keyword evidence="9" id="KW-0408">Iron</keyword>
<dbReference type="InterPro" id="IPR005273">
    <property type="entry name" value="Ura-DNA_glyco_family4"/>
</dbReference>
<keyword evidence="13" id="KW-0548">Nucleotidyltransferase</keyword>
<gene>
    <name evidence="13" type="ordered locus">SAR116_1663</name>
</gene>
<dbReference type="AlphaFoldDB" id="D5BUF9"/>
<evidence type="ECO:0000256" key="6">
    <source>
        <dbReference type="ARBA" id="ARBA00022723"/>
    </source>
</evidence>
<dbReference type="PANTHER" id="PTHR33693">
    <property type="entry name" value="TYPE-5 URACIL-DNA GLYCOSYLASE"/>
    <property type="match status" value="1"/>
</dbReference>
<dbReference type="GO" id="GO:0051539">
    <property type="term" value="F:4 iron, 4 sulfur cluster binding"/>
    <property type="evidence" value="ECO:0007669"/>
    <property type="project" value="UniProtKB-KW"/>
</dbReference>
<keyword evidence="14" id="KW-1185">Reference proteome</keyword>
<keyword evidence="8" id="KW-0378">Hydrolase</keyword>
<feature type="domain" description="Uracil-DNA glycosylase-like" evidence="12">
    <location>
        <begin position="150"/>
        <end position="301"/>
    </location>
</feature>
<accession>D5BUF9</accession>
<evidence type="ECO:0000259" key="12">
    <source>
        <dbReference type="SMART" id="SM00986"/>
    </source>
</evidence>
<reference evidence="13 14" key="1">
    <citation type="journal article" date="2010" name="J. Bacteriol.">
        <title>Complete genome sequence of "Candidatus Puniceispirillum marinum" IMCC1322, a representative of the SAR116 clade in the Alphaproteobacteria.</title>
        <authorList>
            <person name="Oh H.M."/>
            <person name="Kwon K.K."/>
            <person name="Kang I."/>
            <person name="Kang S.G."/>
            <person name="Lee J.H."/>
            <person name="Kim S.J."/>
            <person name="Cho J.C."/>
        </authorList>
    </citation>
    <scope>NUCLEOTIDE SEQUENCE [LARGE SCALE GENOMIC DNA]</scope>
    <source>
        <strain evidence="13 14">IMCC1322</strain>
    </source>
</reference>
<keyword evidence="11" id="KW-0234">DNA repair</keyword>
<dbReference type="GO" id="GO:0046872">
    <property type="term" value="F:metal ion binding"/>
    <property type="evidence" value="ECO:0007669"/>
    <property type="project" value="UniProtKB-KW"/>
</dbReference>
<dbReference type="RefSeq" id="WP_013046533.1">
    <property type="nucleotide sequence ID" value="NC_014010.1"/>
</dbReference>
<evidence type="ECO:0000256" key="9">
    <source>
        <dbReference type="ARBA" id="ARBA00023004"/>
    </source>
</evidence>
<evidence type="ECO:0000313" key="13">
    <source>
        <dbReference type="EMBL" id="ADE39906.1"/>
    </source>
</evidence>
<keyword evidence="7" id="KW-0227">DNA damage</keyword>
<evidence type="ECO:0000256" key="7">
    <source>
        <dbReference type="ARBA" id="ARBA00022763"/>
    </source>
</evidence>
<comment type="catalytic activity">
    <reaction evidence="1">
        <text>Hydrolyzes single-stranded DNA or mismatched double-stranded DNA and polynucleotides, releasing free uracil.</text>
        <dbReference type="EC" id="3.2.2.27"/>
    </reaction>
</comment>